<name>A0A939BA10_9BIFI</name>
<accession>A0A939BA10</accession>
<keyword evidence="1" id="KW-0805">Transcription regulation</keyword>
<evidence type="ECO:0000256" key="3">
    <source>
        <dbReference type="ARBA" id="ARBA00023163"/>
    </source>
</evidence>
<dbReference type="GO" id="GO:0003700">
    <property type="term" value="F:DNA-binding transcription factor activity"/>
    <property type="evidence" value="ECO:0007669"/>
    <property type="project" value="TreeGrafter"/>
</dbReference>
<dbReference type="InterPro" id="IPR028082">
    <property type="entry name" value="Peripla_BP_I"/>
</dbReference>
<keyword evidence="6" id="KW-1185">Reference proteome</keyword>
<evidence type="ECO:0000256" key="2">
    <source>
        <dbReference type="ARBA" id="ARBA00023125"/>
    </source>
</evidence>
<dbReference type="Pfam" id="PF13377">
    <property type="entry name" value="Peripla_BP_3"/>
    <property type="match status" value="1"/>
</dbReference>
<dbReference type="GO" id="GO:0000976">
    <property type="term" value="F:transcription cis-regulatory region binding"/>
    <property type="evidence" value="ECO:0007669"/>
    <property type="project" value="TreeGrafter"/>
</dbReference>
<dbReference type="PANTHER" id="PTHR30146">
    <property type="entry name" value="LACI-RELATED TRANSCRIPTIONAL REPRESSOR"/>
    <property type="match status" value="1"/>
</dbReference>
<gene>
    <name evidence="5" type="ORF">H7U32_06930</name>
</gene>
<proteinExistence type="predicted"/>
<dbReference type="Proteomes" id="UP000718821">
    <property type="component" value="Unassembled WGS sequence"/>
</dbReference>
<reference evidence="5" key="2">
    <citation type="journal article" date="2021" name="Sci. Rep.">
        <title>The distribution of antibiotic resistance genes in chicken gut microbiota commensals.</title>
        <authorList>
            <person name="Juricova H."/>
            <person name="Matiasovicova J."/>
            <person name="Kubasova T."/>
            <person name="Cejkova D."/>
            <person name="Rychlik I."/>
        </authorList>
    </citation>
    <scope>NUCLEOTIDE SEQUENCE</scope>
    <source>
        <strain evidence="5">An836</strain>
    </source>
</reference>
<reference evidence="5" key="1">
    <citation type="submission" date="2020-08" db="EMBL/GenBank/DDBJ databases">
        <authorList>
            <person name="Cejkova D."/>
            <person name="Kubasova T."/>
            <person name="Jahodarova E."/>
            <person name="Rychlik I."/>
        </authorList>
    </citation>
    <scope>NUCLEOTIDE SEQUENCE</scope>
    <source>
        <strain evidence="5">An836</strain>
    </source>
</reference>
<keyword evidence="2 5" id="KW-0238">DNA-binding</keyword>
<dbReference type="InterPro" id="IPR046335">
    <property type="entry name" value="LacI/GalR-like_sensor"/>
</dbReference>
<dbReference type="SMART" id="SM00354">
    <property type="entry name" value="HTH_LACI"/>
    <property type="match status" value="1"/>
</dbReference>
<evidence type="ECO:0000259" key="4">
    <source>
        <dbReference type="PROSITE" id="PS50932"/>
    </source>
</evidence>
<comment type="caution">
    <text evidence="5">The sequence shown here is derived from an EMBL/GenBank/DDBJ whole genome shotgun (WGS) entry which is preliminary data.</text>
</comment>
<evidence type="ECO:0000256" key="1">
    <source>
        <dbReference type="ARBA" id="ARBA00023015"/>
    </source>
</evidence>
<dbReference type="PANTHER" id="PTHR30146:SF109">
    <property type="entry name" value="HTH-TYPE TRANSCRIPTIONAL REGULATOR GALS"/>
    <property type="match status" value="1"/>
</dbReference>
<organism evidence="5 6">
    <name type="scientific">Bifidobacterium pullorum subsp. saeculare</name>
    <dbReference type="NCBI Taxonomy" id="78257"/>
    <lineage>
        <taxon>Bacteria</taxon>
        <taxon>Bacillati</taxon>
        <taxon>Actinomycetota</taxon>
        <taxon>Actinomycetes</taxon>
        <taxon>Bifidobacteriales</taxon>
        <taxon>Bifidobacteriaceae</taxon>
        <taxon>Bifidobacterium</taxon>
    </lineage>
</organism>
<dbReference type="Pfam" id="PF00356">
    <property type="entry name" value="LacI"/>
    <property type="match status" value="1"/>
</dbReference>
<dbReference type="InterPro" id="IPR000843">
    <property type="entry name" value="HTH_LacI"/>
</dbReference>
<dbReference type="AlphaFoldDB" id="A0A939BA10"/>
<dbReference type="SUPFAM" id="SSF53822">
    <property type="entry name" value="Periplasmic binding protein-like I"/>
    <property type="match status" value="1"/>
</dbReference>
<evidence type="ECO:0000313" key="5">
    <source>
        <dbReference type="EMBL" id="MBM6700039.1"/>
    </source>
</evidence>
<dbReference type="CDD" id="cd01392">
    <property type="entry name" value="HTH_LacI"/>
    <property type="match status" value="1"/>
</dbReference>
<protein>
    <submittedName>
        <fullName evidence="5">LacI family DNA-binding transcriptional regulator</fullName>
    </submittedName>
</protein>
<dbReference type="SUPFAM" id="SSF47413">
    <property type="entry name" value="lambda repressor-like DNA-binding domains"/>
    <property type="match status" value="1"/>
</dbReference>
<evidence type="ECO:0000313" key="6">
    <source>
        <dbReference type="Proteomes" id="UP000718821"/>
    </source>
</evidence>
<dbReference type="PROSITE" id="PS50932">
    <property type="entry name" value="HTH_LACI_2"/>
    <property type="match status" value="1"/>
</dbReference>
<dbReference type="InterPro" id="IPR010982">
    <property type="entry name" value="Lambda_DNA-bd_dom_sf"/>
</dbReference>
<feature type="domain" description="HTH lacI-type" evidence="4">
    <location>
        <begin position="1"/>
        <end position="53"/>
    </location>
</feature>
<dbReference type="EMBL" id="JACLYU010000013">
    <property type="protein sequence ID" value="MBM6700039.1"/>
    <property type="molecule type" value="Genomic_DNA"/>
</dbReference>
<dbReference type="Gene3D" id="3.40.50.2300">
    <property type="match status" value="2"/>
</dbReference>
<sequence length="351" mass="37428">MADVARAAGVSVASVSNYLNHRPYMTEAMRARIAAAVADLGYQVDAAARNLRSGQTRLLKLSIPDLRQLYFAELAEDFLAQARAHGYGVIVESTSNNRDRELESVRSMGTRLADGLILSPQLMTHGDEPMLAGDWPLVVLGERLFDAPAPHVAIGNRAGAKAVVRHLLAAGCRRIAVVGGVRAALPARPAAVGLPGAPAGAPAELSSGVVRTRAFLDAMREAGAPVDARLIAEPEGWGSQDGRRAVRRLLDAGERFDAVFALNDLLAWGVLRGLRDRGLRVPEDVRVVGFDNLDESAAMSPSLTTVDPHRRQIARLAVESLLAQIEEGRRAPAGTIEVPASLVCRESSPAR</sequence>
<dbReference type="CDD" id="cd06267">
    <property type="entry name" value="PBP1_LacI_sugar_binding-like"/>
    <property type="match status" value="1"/>
</dbReference>
<dbReference type="PROSITE" id="PS00356">
    <property type="entry name" value="HTH_LACI_1"/>
    <property type="match status" value="1"/>
</dbReference>
<keyword evidence="3" id="KW-0804">Transcription</keyword>
<dbReference type="Gene3D" id="1.10.260.40">
    <property type="entry name" value="lambda repressor-like DNA-binding domains"/>
    <property type="match status" value="1"/>
</dbReference>